<reference evidence="2 3" key="1">
    <citation type="submission" date="2021-04" db="EMBL/GenBank/DDBJ databases">
        <title>Chitinophaga sp. nov., isolated from the rhizosphere soil.</title>
        <authorList>
            <person name="He S."/>
        </authorList>
    </citation>
    <scope>NUCLEOTIDE SEQUENCE [LARGE SCALE GENOMIC DNA]</scope>
    <source>
        <strain evidence="2 3">2R12</strain>
    </source>
</reference>
<comment type="caution">
    <text evidence="2">The sequence shown here is derived from an EMBL/GenBank/DDBJ whole genome shotgun (WGS) entry which is preliminary data.</text>
</comment>
<accession>A0ABS5JAN0</accession>
<dbReference type="SUPFAM" id="SSF51445">
    <property type="entry name" value="(Trans)glycosidases"/>
    <property type="match status" value="1"/>
</dbReference>
<dbReference type="GO" id="GO:0016787">
    <property type="term" value="F:hydrolase activity"/>
    <property type="evidence" value="ECO:0007669"/>
    <property type="project" value="UniProtKB-KW"/>
</dbReference>
<dbReference type="PROSITE" id="PS51904">
    <property type="entry name" value="GLYCOSYL_HYDROL_F25_2"/>
    <property type="match status" value="1"/>
</dbReference>
<dbReference type="InterPro" id="IPR017853">
    <property type="entry name" value="GH"/>
</dbReference>
<dbReference type="Gene3D" id="3.20.20.80">
    <property type="entry name" value="Glycosidases"/>
    <property type="match status" value="1"/>
</dbReference>
<protein>
    <submittedName>
        <fullName evidence="2">Glycoside hydrolase family 25 protein</fullName>
    </submittedName>
</protein>
<evidence type="ECO:0000256" key="1">
    <source>
        <dbReference type="ARBA" id="ARBA00010646"/>
    </source>
</evidence>
<organism evidence="2 3">
    <name type="scientific">Chitinophaga hostae</name>
    <dbReference type="NCBI Taxonomy" id="2831022"/>
    <lineage>
        <taxon>Bacteria</taxon>
        <taxon>Pseudomonadati</taxon>
        <taxon>Bacteroidota</taxon>
        <taxon>Chitinophagia</taxon>
        <taxon>Chitinophagales</taxon>
        <taxon>Chitinophagaceae</taxon>
        <taxon>Chitinophaga</taxon>
    </lineage>
</organism>
<gene>
    <name evidence="2" type="ORF">KE626_33320</name>
</gene>
<keyword evidence="3" id="KW-1185">Reference proteome</keyword>
<dbReference type="PANTHER" id="PTHR34135">
    <property type="entry name" value="LYSOZYME"/>
    <property type="match status" value="1"/>
</dbReference>
<name>A0ABS5JAN0_9BACT</name>
<dbReference type="Proteomes" id="UP000676386">
    <property type="component" value="Unassembled WGS sequence"/>
</dbReference>
<evidence type="ECO:0000313" key="2">
    <source>
        <dbReference type="EMBL" id="MBS0032261.1"/>
    </source>
</evidence>
<dbReference type="EMBL" id="JAGTXB010000031">
    <property type="protein sequence ID" value="MBS0032261.1"/>
    <property type="molecule type" value="Genomic_DNA"/>
</dbReference>
<dbReference type="PANTHER" id="PTHR34135:SF2">
    <property type="entry name" value="LYSOZYME"/>
    <property type="match status" value="1"/>
</dbReference>
<keyword evidence="2" id="KW-0378">Hydrolase</keyword>
<dbReference type="InterPro" id="IPR002053">
    <property type="entry name" value="Glyco_hydro_25"/>
</dbReference>
<proteinExistence type="inferred from homology"/>
<dbReference type="RefSeq" id="WP_211977419.1">
    <property type="nucleotide sequence ID" value="NZ_CBFHAM010000056.1"/>
</dbReference>
<sequence>MQLIVTVKKLNKRTRVPDNLTEKNSIAGTVLQGFKFEGEEVKGIHDPALGKWYKDQHGYYYWGGGLHILKQNPPPPGTVHIDHLPANLPADYVLGADLSHYNAKPDWEAIRQAGVSFVYLKISEGVGTPDQKAKEHADNAIAHGLKTGYYHFCRPDTRNGGSLQSDATAEANAAVAIMQQLPATEMPIVLDLEDQTSWDTPLSKNDYQAWITIFIQQVIDATGIAPIIYSRKEYLDRKLPKEHTLGKYPLWLANYSVTDANKLKCPVGWDDWSIWQFTGKAKVGGNAALDLNILKDLEVINL</sequence>
<evidence type="ECO:0000313" key="3">
    <source>
        <dbReference type="Proteomes" id="UP000676386"/>
    </source>
</evidence>
<comment type="similarity">
    <text evidence="1">Belongs to the glycosyl hydrolase 25 family.</text>
</comment>
<dbReference type="CDD" id="cd00599">
    <property type="entry name" value="GH25_muramidase"/>
    <property type="match status" value="1"/>
</dbReference>
<dbReference type="Pfam" id="PF01183">
    <property type="entry name" value="Glyco_hydro_25"/>
    <property type="match status" value="1"/>
</dbReference>